<dbReference type="EnsemblPlants" id="MELO3C031796.2.1">
    <property type="protein sequence ID" value="MELO3C031796.2.1"/>
    <property type="gene ID" value="MELO3C031796.2"/>
</dbReference>
<organism evidence="1">
    <name type="scientific">Cucumis melo</name>
    <name type="common">Muskmelon</name>
    <dbReference type="NCBI Taxonomy" id="3656"/>
    <lineage>
        <taxon>Eukaryota</taxon>
        <taxon>Viridiplantae</taxon>
        <taxon>Streptophyta</taxon>
        <taxon>Embryophyta</taxon>
        <taxon>Tracheophyta</taxon>
        <taxon>Spermatophyta</taxon>
        <taxon>Magnoliopsida</taxon>
        <taxon>eudicotyledons</taxon>
        <taxon>Gunneridae</taxon>
        <taxon>Pentapetalae</taxon>
        <taxon>rosids</taxon>
        <taxon>fabids</taxon>
        <taxon>Cucurbitales</taxon>
        <taxon>Cucurbitaceae</taxon>
        <taxon>Benincaseae</taxon>
        <taxon>Cucumis</taxon>
    </lineage>
</organism>
<name>A0A9I9EC97_CUCME</name>
<sequence length="41" mass="5072">MRLNKLTPTQMKRKMKHMLGIHERTFKVKHIKRQSLWLKAQ</sequence>
<dbReference type="Gramene" id="MELO3C031796.2.1">
    <property type="protein sequence ID" value="MELO3C031796.2.1"/>
    <property type="gene ID" value="MELO3C031796.2"/>
</dbReference>
<accession>A0A9I9EC97</accession>
<evidence type="ECO:0000313" key="1">
    <source>
        <dbReference type="EnsemblPlants" id="MELO3C031796.2.1"/>
    </source>
</evidence>
<reference evidence="1" key="1">
    <citation type="submission" date="2023-03" db="UniProtKB">
        <authorList>
            <consortium name="EnsemblPlants"/>
        </authorList>
    </citation>
    <scope>IDENTIFICATION</scope>
</reference>
<proteinExistence type="predicted"/>
<protein>
    <submittedName>
        <fullName evidence="1">Uncharacterized protein</fullName>
    </submittedName>
</protein>
<dbReference type="AlphaFoldDB" id="A0A9I9EC97"/>